<evidence type="ECO:0000256" key="1">
    <source>
        <dbReference type="SAM" id="Phobius"/>
    </source>
</evidence>
<protein>
    <submittedName>
        <fullName evidence="2">Uncharacterized protein</fullName>
    </submittedName>
</protein>
<dbReference type="AlphaFoldDB" id="A0A4D6MSV8"/>
<dbReference type="EMBL" id="CP039352">
    <property type="protein sequence ID" value="QCE03179.1"/>
    <property type="molecule type" value="Genomic_DNA"/>
</dbReference>
<gene>
    <name evidence="2" type="ORF">DEO72_LG8g1201</name>
</gene>
<evidence type="ECO:0000313" key="3">
    <source>
        <dbReference type="Proteomes" id="UP000501690"/>
    </source>
</evidence>
<accession>A0A4D6MSV8</accession>
<keyword evidence="3" id="KW-1185">Reference proteome</keyword>
<keyword evidence="1" id="KW-0812">Transmembrane</keyword>
<evidence type="ECO:0000313" key="2">
    <source>
        <dbReference type="EMBL" id="QCE03179.1"/>
    </source>
</evidence>
<proteinExistence type="predicted"/>
<keyword evidence="1" id="KW-1133">Transmembrane helix</keyword>
<sequence>MGGDPLPLPSSSFGNDGNPFGTWYGNIDYLLNISVIDSACCLLIFLFVKLCSDHRRMSGPVALASKLLVVWHATGREIARHYGTDVTQFLLIEGSSCALLLSLAVLVVTPSSHVVITA</sequence>
<dbReference type="Proteomes" id="UP000501690">
    <property type="component" value="Linkage Group LG8"/>
</dbReference>
<organism evidence="2 3">
    <name type="scientific">Vigna unguiculata</name>
    <name type="common">Cowpea</name>
    <dbReference type="NCBI Taxonomy" id="3917"/>
    <lineage>
        <taxon>Eukaryota</taxon>
        <taxon>Viridiplantae</taxon>
        <taxon>Streptophyta</taxon>
        <taxon>Embryophyta</taxon>
        <taxon>Tracheophyta</taxon>
        <taxon>Spermatophyta</taxon>
        <taxon>Magnoliopsida</taxon>
        <taxon>eudicotyledons</taxon>
        <taxon>Gunneridae</taxon>
        <taxon>Pentapetalae</taxon>
        <taxon>rosids</taxon>
        <taxon>fabids</taxon>
        <taxon>Fabales</taxon>
        <taxon>Fabaceae</taxon>
        <taxon>Papilionoideae</taxon>
        <taxon>50 kb inversion clade</taxon>
        <taxon>NPAAA clade</taxon>
        <taxon>indigoferoid/millettioid clade</taxon>
        <taxon>Phaseoleae</taxon>
        <taxon>Vigna</taxon>
    </lineage>
</organism>
<reference evidence="2 3" key="1">
    <citation type="submission" date="2019-04" db="EMBL/GenBank/DDBJ databases">
        <title>An improved genome assembly and genetic linkage map for asparagus bean, Vigna unguiculata ssp. sesquipedialis.</title>
        <authorList>
            <person name="Xia Q."/>
            <person name="Zhang R."/>
            <person name="Dong Y."/>
        </authorList>
    </citation>
    <scope>NUCLEOTIDE SEQUENCE [LARGE SCALE GENOMIC DNA]</scope>
    <source>
        <tissue evidence="2">Leaf</tissue>
    </source>
</reference>
<feature type="transmembrane region" description="Helical" evidence="1">
    <location>
        <begin position="29"/>
        <end position="48"/>
    </location>
</feature>
<keyword evidence="1" id="KW-0472">Membrane</keyword>
<name>A0A4D6MSV8_VIGUN</name>